<evidence type="ECO:0000313" key="4">
    <source>
        <dbReference type="Proteomes" id="UP000001640"/>
    </source>
</evidence>
<feature type="coiled-coil region" evidence="1">
    <location>
        <begin position="476"/>
        <end position="510"/>
    </location>
</feature>
<dbReference type="RefSeq" id="XP_003677012.1">
    <property type="nucleotide sequence ID" value="XM_003676964.1"/>
</dbReference>
<feature type="compositionally biased region" description="Basic and acidic residues" evidence="2">
    <location>
        <begin position="1"/>
        <end position="13"/>
    </location>
</feature>
<dbReference type="InParanoid" id="G0VGN6"/>
<dbReference type="eggNOG" id="ENOG502RZP4">
    <property type="taxonomic scope" value="Eukaryota"/>
</dbReference>
<gene>
    <name evidence="3" type="primary">NCAS0F01730</name>
    <name evidence="3" type="ordered locus">NCAS_0F01730</name>
</gene>
<dbReference type="HOGENOM" id="CLU_035740_0_0_1"/>
<feature type="compositionally biased region" description="Polar residues" evidence="2">
    <location>
        <begin position="360"/>
        <end position="370"/>
    </location>
</feature>
<feature type="compositionally biased region" description="Polar residues" evidence="2">
    <location>
        <begin position="284"/>
        <end position="293"/>
    </location>
</feature>
<dbReference type="InterPro" id="IPR025752">
    <property type="entry name" value="HPH_family"/>
</dbReference>
<feature type="region of interest" description="Disordered" evidence="2">
    <location>
        <begin position="279"/>
        <end position="370"/>
    </location>
</feature>
<dbReference type="FunCoup" id="G0VGN6">
    <property type="interactions" value="83"/>
</dbReference>
<name>G0VGN6_NAUCA</name>
<protein>
    <submittedName>
        <fullName evidence="3">Uncharacterized protein</fullName>
    </submittedName>
</protein>
<accession>G0VGN6</accession>
<dbReference type="OrthoDB" id="4068598at2759"/>
<dbReference type="GeneID" id="96904305"/>
<sequence>MDRLIARMEDPGKRSPSPMASSTEEPLTLVAGMNPSINRAKKKILRRETHTPENTSSEESLKPSGSEMEEPKPETIPKTVEIPTIRVNNEPIEDQPKLVRQQSQPNLVALGAKANGHRESATLRSGKPDYTSANTGMFSDHIFNESTADGLIPRQNELPFMDTNTDNPVKLTPFAQAQNEAERSGRHHRRHHSGSSELSRRSRASTLTNVTDKKRLVNQFLESVEAPSTLQLRFPDSLAAKRPKQMYNTSNFSSTGHSTRSSDTHMTTANSFQSLLYHDLENPSKPSSASLYKSGTNSKSTSSSMSTGLLSSESSSSSSSYTSSESSTMSSSSTKISSSSLVSDNNIEDVGMSTDEVDDNNTSSSGAGNGTDLSLSCNEIDYYQRHIAIRLKKSEALMKENLRDIILKRENDLHNNLQNFDTYLHDLKKLKYQIISLQKLVRNDYLVILKEDFDVNNKNSFENHLTEILNKNVTKLQDLERRMESSGERLNEQKETMKRMENLINLENSLKLSQKNASWVSKNKAIVYDLSVVFILLLSGYLLQKLIWT</sequence>
<dbReference type="AlphaFoldDB" id="G0VGN6"/>
<dbReference type="KEGG" id="ncs:NCAS_0F01730"/>
<feature type="region of interest" description="Disordered" evidence="2">
    <location>
        <begin position="178"/>
        <end position="210"/>
    </location>
</feature>
<dbReference type="Pfam" id="PF13694">
    <property type="entry name" value="Hph"/>
    <property type="match status" value="1"/>
</dbReference>
<reference key="2">
    <citation type="submission" date="2011-08" db="EMBL/GenBank/DDBJ databases">
        <title>Genome sequence of Naumovozyma castellii.</title>
        <authorList>
            <person name="Gordon J.L."/>
            <person name="Armisen D."/>
            <person name="Proux-Wera E."/>
            <person name="OhEigeartaigh S.S."/>
            <person name="Byrne K.P."/>
            <person name="Wolfe K.H."/>
        </authorList>
    </citation>
    <scope>NUCLEOTIDE SEQUENCE</scope>
    <source>
        <strain>Type strain:CBS 4309</strain>
    </source>
</reference>
<dbReference type="Proteomes" id="UP000001640">
    <property type="component" value="Chromosome 6"/>
</dbReference>
<feature type="region of interest" description="Disordered" evidence="2">
    <location>
        <begin position="1"/>
        <end position="80"/>
    </location>
</feature>
<evidence type="ECO:0000256" key="1">
    <source>
        <dbReference type="SAM" id="Coils"/>
    </source>
</evidence>
<proteinExistence type="predicted"/>
<feature type="compositionally biased region" description="Low complexity" evidence="2">
    <location>
        <begin position="294"/>
        <end position="340"/>
    </location>
</feature>
<evidence type="ECO:0000313" key="3">
    <source>
        <dbReference type="EMBL" id="CCC70657.1"/>
    </source>
</evidence>
<keyword evidence="4" id="KW-1185">Reference proteome</keyword>
<dbReference type="GO" id="GO:0005783">
    <property type="term" value="C:endoplasmic reticulum"/>
    <property type="evidence" value="ECO:0007669"/>
    <property type="project" value="InterPro"/>
</dbReference>
<feature type="region of interest" description="Disordered" evidence="2">
    <location>
        <begin position="241"/>
        <end position="265"/>
    </location>
</feature>
<organism evidence="3 4">
    <name type="scientific">Naumovozyma castellii</name>
    <name type="common">Yeast</name>
    <name type="synonym">Saccharomyces castellii</name>
    <dbReference type="NCBI Taxonomy" id="27288"/>
    <lineage>
        <taxon>Eukaryota</taxon>
        <taxon>Fungi</taxon>
        <taxon>Dikarya</taxon>
        <taxon>Ascomycota</taxon>
        <taxon>Saccharomycotina</taxon>
        <taxon>Saccharomycetes</taxon>
        <taxon>Saccharomycetales</taxon>
        <taxon>Saccharomycetaceae</taxon>
        <taxon>Naumovozyma</taxon>
    </lineage>
</organism>
<reference evidence="3 4" key="1">
    <citation type="journal article" date="2011" name="Proc. Natl. Acad. Sci. U.S.A.">
        <title>Evolutionary erosion of yeast sex chromosomes by mating-type switching accidents.</title>
        <authorList>
            <person name="Gordon J.L."/>
            <person name="Armisen D."/>
            <person name="Proux-Wera E."/>
            <person name="Oheigeartaigh S.S."/>
            <person name="Byrne K.P."/>
            <person name="Wolfe K.H."/>
        </authorList>
    </citation>
    <scope>NUCLEOTIDE SEQUENCE [LARGE SCALE GENOMIC DNA]</scope>
    <source>
        <strain evidence="4">ATCC 76901 / BCRC 22586 / CBS 4309 / NBRC 1992 / NRRL Y-12630</strain>
    </source>
</reference>
<keyword evidence="1" id="KW-0175">Coiled coil</keyword>
<dbReference type="OMA" id="KYEMEHH"/>
<feature type="compositionally biased region" description="Polar residues" evidence="2">
    <location>
        <begin position="246"/>
        <end position="265"/>
    </location>
</feature>
<evidence type="ECO:0000256" key="2">
    <source>
        <dbReference type="SAM" id="MobiDB-lite"/>
    </source>
</evidence>
<dbReference type="EMBL" id="HE576757">
    <property type="protein sequence ID" value="CCC70657.1"/>
    <property type="molecule type" value="Genomic_DNA"/>
</dbReference>